<accession>A0A7D3QXM9</accession>
<gene>
    <name evidence="1" type="ORF">Fadolivirus_1_1162</name>
</gene>
<name>A0A7D3QXM9_9VIRU</name>
<sequence length="114" mass="12865">MEGVSSQKQMKSVVTRCVAVHDRKTKAGVNRVAVLYYQFDRMTGTLTYGATVFKPDTPRQKFDFANHAVTAKKRFTEHPVVVTGVKDDKTLCDFNHYLRGLLFTHGCRAKPVTV</sequence>
<evidence type="ECO:0000313" key="2">
    <source>
        <dbReference type="Proteomes" id="UP001162001"/>
    </source>
</evidence>
<protein>
    <submittedName>
        <fullName evidence="1">Uncharacterized protein</fullName>
    </submittedName>
</protein>
<dbReference type="Proteomes" id="UP001162001">
    <property type="component" value="Segment"/>
</dbReference>
<organism evidence="1 2">
    <name type="scientific">Fadolivirus FV1/VV64</name>
    <dbReference type="NCBI Taxonomy" id="3070911"/>
    <lineage>
        <taxon>Viruses</taxon>
        <taxon>Varidnaviria</taxon>
        <taxon>Bamfordvirae</taxon>
        <taxon>Nucleocytoviricota</taxon>
        <taxon>Megaviricetes</taxon>
        <taxon>Imitervirales</taxon>
        <taxon>Mimiviridae</taxon>
        <taxon>Klosneuvirinae</taxon>
        <taxon>Fadolivirus</taxon>
        <taxon>Fadolivirus algeromassiliense</taxon>
    </lineage>
</organism>
<dbReference type="EMBL" id="MT418680">
    <property type="protein sequence ID" value="QKF94620.1"/>
    <property type="molecule type" value="Genomic_DNA"/>
</dbReference>
<keyword evidence="2" id="KW-1185">Reference proteome</keyword>
<evidence type="ECO:0000313" key="1">
    <source>
        <dbReference type="EMBL" id="QKF94620.1"/>
    </source>
</evidence>
<reference evidence="1 2" key="1">
    <citation type="submission" date="2020-04" db="EMBL/GenBank/DDBJ databases">
        <title>Advantages and limits of metagenomic assembly and binning of a giant virus.</title>
        <authorList>
            <person name="Schulz F."/>
            <person name="Andreani J."/>
            <person name="Francis R."/>
            <person name="Boudjemaa H."/>
            <person name="Bou Khalil J.Y."/>
            <person name="Lee J."/>
            <person name="La Scola B."/>
            <person name="Woyke T."/>
        </authorList>
    </citation>
    <scope>NUCLEOTIDE SEQUENCE [LARGE SCALE GENOMIC DNA]</scope>
    <source>
        <strain evidence="1 2">FV1/VV64</strain>
    </source>
</reference>
<proteinExistence type="predicted"/>